<evidence type="ECO:0000256" key="1">
    <source>
        <dbReference type="SAM" id="MobiDB-lite"/>
    </source>
</evidence>
<dbReference type="AlphaFoldDB" id="A0A1H4NS53"/>
<dbReference type="Pfam" id="PF04299">
    <property type="entry name" value="FMN_bind_2"/>
    <property type="match status" value="1"/>
</dbReference>
<proteinExistence type="predicted"/>
<keyword evidence="3" id="KW-1185">Reference proteome</keyword>
<dbReference type="Gene3D" id="2.30.110.10">
    <property type="entry name" value="Electron Transport, Fmn-binding Protein, Chain A"/>
    <property type="match status" value="1"/>
</dbReference>
<name>A0A1H4NS53_9MICC</name>
<reference evidence="2 3" key="1">
    <citation type="submission" date="2016-10" db="EMBL/GenBank/DDBJ databases">
        <authorList>
            <person name="de Groot N.N."/>
        </authorList>
    </citation>
    <scope>NUCLEOTIDE SEQUENCE [LARGE SCALE GENOMIC DNA]</scope>
    <source>
        <strain evidence="2 3">DSM 10495</strain>
    </source>
</reference>
<dbReference type="RefSeq" id="WP_066210607.1">
    <property type="nucleotide sequence ID" value="NZ_FNSN01000003.1"/>
</dbReference>
<evidence type="ECO:0000313" key="2">
    <source>
        <dbReference type="EMBL" id="SEB98057.1"/>
    </source>
</evidence>
<accession>A0A1H4NS53</accession>
<dbReference type="STRING" id="156980.SAMN04489745_1758"/>
<dbReference type="PIRSF" id="PIRSF010372">
    <property type="entry name" value="PaiB"/>
    <property type="match status" value="1"/>
</dbReference>
<dbReference type="Proteomes" id="UP000182652">
    <property type="component" value="Unassembled WGS sequence"/>
</dbReference>
<dbReference type="InterPro" id="IPR012349">
    <property type="entry name" value="Split_barrel_FMN-bd"/>
</dbReference>
<protein>
    <submittedName>
        <fullName evidence="2">Negative transcriptional regulator, PaiB family</fullName>
    </submittedName>
</protein>
<evidence type="ECO:0000313" key="3">
    <source>
        <dbReference type="Proteomes" id="UP000182652"/>
    </source>
</evidence>
<gene>
    <name evidence="2" type="ORF">SAMN04489745_1758</name>
</gene>
<feature type="region of interest" description="Disordered" evidence="1">
    <location>
        <begin position="166"/>
        <end position="203"/>
    </location>
</feature>
<dbReference type="PANTHER" id="PTHR35802">
    <property type="entry name" value="PROTEASE SYNTHASE AND SPORULATION PROTEIN PAI 2"/>
    <property type="match status" value="1"/>
</dbReference>
<sequence length="203" mass="23102">MRHTPRYLMTDPDEVKRLIRNNPWATFVSPSSQGLTASHYPAILDEEEDGIVIVSHFGRPDEKLHELGEHEILVIIQGPHDYVSPSWYAPGDLVPTWNHVTAHLYGTPEFLSDEENYAMLGRLTDHFERHQPHGRSLSEDEEGTRRIAKGTVGLRMKVDRFEARAKLSQNKGPETVENIVGEVGKKNPALAEEMRRVHPRQEG</sequence>
<feature type="compositionally biased region" description="Basic and acidic residues" evidence="1">
    <location>
        <begin position="192"/>
        <end position="203"/>
    </location>
</feature>
<organism evidence="2 3">
    <name type="scientific">Arthrobacter woluwensis</name>
    <dbReference type="NCBI Taxonomy" id="156980"/>
    <lineage>
        <taxon>Bacteria</taxon>
        <taxon>Bacillati</taxon>
        <taxon>Actinomycetota</taxon>
        <taxon>Actinomycetes</taxon>
        <taxon>Micrococcales</taxon>
        <taxon>Micrococcaceae</taxon>
        <taxon>Arthrobacter</taxon>
    </lineage>
</organism>
<dbReference type="PANTHER" id="PTHR35802:SF1">
    <property type="entry name" value="PROTEASE SYNTHASE AND SPORULATION PROTEIN PAI 2"/>
    <property type="match status" value="1"/>
</dbReference>
<dbReference type="EMBL" id="FNSN01000003">
    <property type="protein sequence ID" value="SEB98057.1"/>
    <property type="molecule type" value="Genomic_DNA"/>
</dbReference>
<dbReference type="InterPro" id="IPR007396">
    <property type="entry name" value="TR_PAI2-type"/>
</dbReference>
<dbReference type="SUPFAM" id="SSF50475">
    <property type="entry name" value="FMN-binding split barrel"/>
    <property type="match status" value="1"/>
</dbReference>